<dbReference type="GeneID" id="72005068"/>
<evidence type="ECO:0000256" key="1">
    <source>
        <dbReference type="ARBA" id="ARBA00022574"/>
    </source>
</evidence>
<dbReference type="EMBL" id="JADCUA010000016">
    <property type="protein sequence ID" value="KAH9834088.1"/>
    <property type="molecule type" value="Genomic_DNA"/>
</dbReference>
<proteinExistence type="predicted"/>
<dbReference type="SMART" id="SM00320">
    <property type="entry name" value="WD40"/>
    <property type="match status" value="4"/>
</dbReference>
<dbReference type="PANTHER" id="PTHR22847">
    <property type="entry name" value="WD40 REPEAT PROTEIN"/>
    <property type="match status" value="1"/>
</dbReference>
<evidence type="ECO:0000313" key="5">
    <source>
        <dbReference type="EMBL" id="KAH9834088.1"/>
    </source>
</evidence>
<evidence type="ECO:0000256" key="2">
    <source>
        <dbReference type="ARBA" id="ARBA00022737"/>
    </source>
</evidence>
<dbReference type="PROSITE" id="PS50294">
    <property type="entry name" value="WD_REPEATS_REGION"/>
    <property type="match status" value="1"/>
</dbReference>
<dbReference type="RefSeq" id="XP_047776744.1">
    <property type="nucleotide sequence ID" value="XM_047924336.1"/>
</dbReference>
<evidence type="ECO:0000313" key="6">
    <source>
        <dbReference type="Proteomes" id="UP000814176"/>
    </source>
</evidence>
<sequence length="363" mass="39884">MPLQYQQLAKLSHPKGHSDGIAMVAFSPSGLLLASGGLDGRLCVWDVDSGKLRYVFSGKSAVLSMSWDLLGDEHIVCGMEDGTIASMTMSGDSISVSGFWAHRSPVERLAYNGTYLASGAQEELAVWSRSGKESWKLVSEAGPPPKTSHNTADDVIVTSLHWIETRRRPVVLVATYMHHGIILIDQKTWQRFRSISFAGSIADADLTGDAKLLGVSNMLNGFEVFAFKSLSELEPLYSFNQDVSSGCTIPIRFIHGGNALVGGTSDGKMHVWDLHTLRKQHLPFNGNVEVLAISGHYNQERDAFLIATGVLNRGSPSPVVLWKAQEYVDRRQFSDVLERPAKRSMLSTAMLWLTAILVIYFIS</sequence>
<evidence type="ECO:0000256" key="3">
    <source>
        <dbReference type="PROSITE-ProRule" id="PRU00221"/>
    </source>
</evidence>
<organism evidence="5 6">
    <name type="scientific">Rhodofomes roseus</name>
    <dbReference type="NCBI Taxonomy" id="34475"/>
    <lineage>
        <taxon>Eukaryota</taxon>
        <taxon>Fungi</taxon>
        <taxon>Dikarya</taxon>
        <taxon>Basidiomycota</taxon>
        <taxon>Agaricomycotina</taxon>
        <taxon>Agaricomycetes</taxon>
        <taxon>Polyporales</taxon>
        <taxon>Rhodofomes</taxon>
    </lineage>
</organism>
<dbReference type="InterPro" id="IPR015943">
    <property type="entry name" value="WD40/YVTN_repeat-like_dom_sf"/>
</dbReference>
<dbReference type="SUPFAM" id="SSF50978">
    <property type="entry name" value="WD40 repeat-like"/>
    <property type="match status" value="1"/>
</dbReference>
<keyword evidence="4" id="KW-0472">Membrane</keyword>
<feature type="repeat" description="WD" evidence="3">
    <location>
        <begin position="14"/>
        <end position="55"/>
    </location>
</feature>
<dbReference type="Gene3D" id="2.130.10.10">
    <property type="entry name" value="YVTN repeat-like/Quinoprotein amine dehydrogenase"/>
    <property type="match status" value="1"/>
</dbReference>
<keyword evidence="4" id="KW-1133">Transmembrane helix</keyword>
<feature type="transmembrane region" description="Helical" evidence="4">
    <location>
        <begin position="344"/>
        <end position="362"/>
    </location>
</feature>
<accession>A0ABQ8K9U0</accession>
<name>A0ABQ8K9U0_9APHY</name>
<dbReference type="PROSITE" id="PS50082">
    <property type="entry name" value="WD_REPEATS_2"/>
    <property type="match status" value="1"/>
</dbReference>
<dbReference type="PROSITE" id="PS00678">
    <property type="entry name" value="WD_REPEATS_1"/>
    <property type="match status" value="1"/>
</dbReference>
<keyword evidence="1 3" id="KW-0853">WD repeat</keyword>
<protein>
    <submittedName>
        <fullName evidence="5">WD40-repeat-containing domain protein</fullName>
    </submittedName>
</protein>
<keyword evidence="4" id="KW-0812">Transmembrane</keyword>
<dbReference type="InterPro" id="IPR019775">
    <property type="entry name" value="WD40_repeat_CS"/>
</dbReference>
<reference evidence="5 6" key="1">
    <citation type="journal article" date="2021" name="Environ. Microbiol.">
        <title>Gene family expansions and transcriptome signatures uncover fungal adaptations to wood decay.</title>
        <authorList>
            <person name="Hage H."/>
            <person name="Miyauchi S."/>
            <person name="Viragh M."/>
            <person name="Drula E."/>
            <person name="Min B."/>
            <person name="Chaduli D."/>
            <person name="Navarro D."/>
            <person name="Favel A."/>
            <person name="Norest M."/>
            <person name="Lesage-Meessen L."/>
            <person name="Balint B."/>
            <person name="Merenyi Z."/>
            <person name="de Eugenio L."/>
            <person name="Morin E."/>
            <person name="Martinez A.T."/>
            <person name="Baldrian P."/>
            <person name="Stursova M."/>
            <person name="Martinez M.J."/>
            <person name="Novotny C."/>
            <person name="Magnuson J.K."/>
            <person name="Spatafora J.W."/>
            <person name="Maurice S."/>
            <person name="Pangilinan J."/>
            <person name="Andreopoulos W."/>
            <person name="LaButti K."/>
            <person name="Hundley H."/>
            <person name="Na H."/>
            <person name="Kuo A."/>
            <person name="Barry K."/>
            <person name="Lipzen A."/>
            <person name="Henrissat B."/>
            <person name="Riley R."/>
            <person name="Ahrendt S."/>
            <person name="Nagy L.G."/>
            <person name="Grigoriev I.V."/>
            <person name="Martin F."/>
            <person name="Rosso M.N."/>
        </authorList>
    </citation>
    <scope>NUCLEOTIDE SEQUENCE [LARGE SCALE GENOMIC DNA]</scope>
    <source>
        <strain evidence="5 6">CIRM-BRFM 1785</strain>
    </source>
</reference>
<dbReference type="Pfam" id="PF00400">
    <property type="entry name" value="WD40"/>
    <property type="match status" value="1"/>
</dbReference>
<gene>
    <name evidence="5" type="ORF">C8Q71DRAFT_771042</name>
</gene>
<comment type="caution">
    <text evidence="5">The sequence shown here is derived from an EMBL/GenBank/DDBJ whole genome shotgun (WGS) entry which is preliminary data.</text>
</comment>
<keyword evidence="2" id="KW-0677">Repeat</keyword>
<evidence type="ECO:0000256" key="4">
    <source>
        <dbReference type="SAM" id="Phobius"/>
    </source>
</evidence>
<dbReference type="InterPro" id="IPR001680">
    <property type="entry name" value="WD40_rpt"/>
</dbReference>
<dbReference type="Proteomes" id="UP000814176">
    <property type="component" value="Unassembled WGS sequence"/>
</dbReference>
<dbReference type="InterPro" id="IPR036322">
    <property type="entry name" value="WD40_repeat_dom_sf"/>
</dbReference>
<keyword evidence="6" id="KW-1185">Reference proteome</keyword>
<dbReference type="PANTHER" id="PTHR22847:SF637">
    <property type="entry name" value="WD REPEAT DOMAIN 5B"/>
    <property type="match status" value="1"/>
</dbReference>